<dbReference type="EMBL" id="VSRR010004942">
    <property type="protein sequence ID" value="MPC41136.1"/>
    <property type="molecule type" value="Genomic_DNA"/>
</dbReference>
<evidence type="ECO:0000256" key="1">
    <source>
        <dbReference type="SAM" id="MobiDB-lite"/>
    </source>
</evidence>
<dbReference type="Proteomes" id="UP000324222">
    <property type="component" value="Unassembled WGS sequence"/>
</dbReference>
<gene>
    <name evidence="2" type="ORF">E2C01_034721</name>
</gene>
<accession>A0A5B7F736</accession>
<comment type="caution">
    <text evidence="2">The sequence shown here is derived from an EMBL/GenBank/DDBJ whole genome shotgun (WGS) entry which is preliminary data.</text>
</comment>
<proteinExistence type="predicted"/>
<evidence type="ECO:0000313" key="2">
    <source>
        <dbReference type="EMBL" id="MPC41136.1"/>
    </source>
</evidence>
<name>A0A5B7F736_PORTR</name>
<feature type="compositionally biased region" description="Low complexity" evidence="1">
    <location>
        <begin position="71"/>
        <end position="81"/>
    </location>
</feature>
<keyword evidence="3" id="KW-1185">Reference proteome</keyword>
<evidence type="ECO:0000313" key="3">
    <source>
        <dbReference type="Proteomes" id="UP000324222"/>
    </source>
</evidence>
<feature type="region of interest" description="Disordered" evidence="1">
    <location>
        <begin position="68"/>
        <end position="94"/>
    </location>
</feature>
<dbReference type="AlphaFoldDB" id="A0A5B7F736"/>
<organism evidence="2 3">
    <name type="scientific">Portunus trituberculatus</name>
    <name type="common">Swimming crab</name>
    <name type="synonym">Neptunus trituberculatus</name>
    <dbReference type="NCBI Taxonomy" id="210409"/>
    <lineage>
        <taxon>Eukaryota</taxon>
        <taxon>Metazoa</taxon>
        <taxon>Ecdysozoa</taxon>
        <taxon>Arthropoda</taxon>
        <taxon>Crustacea</taxon>
        <taxon>Multicrustacea</taxon>
        <taxon>Malacostraca</taxon>
        <taxon>Eumalacostraca</taxon>
        <taxon>Eucarida</taxon>
        <taxon>Decapoda</taxon>
        <taxon>Pleocyemata</taxon>
        <taxon>Brachyura</taxon>
        <taxon>Eubrachyura</taxon>
        <taxon>Portunoidea</taxon>
        <taxon>Portunidae</taxon>
        <taxon>Portuninae</taxon>
        <taxon>Portunus</taxon>
    </lineage>
</organism>
<feature type="compositionally biased region" description="Polar residues" evidence="1">
    <location>
        <begin position="82"/>
        <end position="94"/>
    </location>
</feature>
<reference evidence="2 3" key="1">
    <citation type="submission" date="2019-05" db="EMBL/GenBank/DDBJ databases">
        <title>Another draft genome of Portunus trituberculatus and its Hox gene families provides insights of decapod evolution.</title>
        <authorList>
            <person name="Jeong J.-H."/>
            <person name="Song I."/>
            <person name="Kim S."/>
            <person name="Choi T."/>
            <person name="Kim D."/>
            <person name="Ryu S."/>
            <person name="Kim W."/>
        </authorList>
    </citation>
    <scope>NUCLEOTIDE SEQUENCE [LARGE SCALE GENOMIC DNA]</scope>
    <source>
        <tissue evidence="2">Muscle</tissue>
    </source>
</reference>
<sequence length="94" mass="10454">MWWVSNLHVDICPIPFSPPCPLRHFCLLVPSSLTQWLNLKAPPYHASRQAFEYTSAFRGQNAHHSLPLVQNNNSISSSSSSLAQHATKTPCNVA</sequence>
<protein>
    <submittedName>
        <fullName evidence="2">Uncharacterized protein</fullName>
    </submittedName>
</protein>